<keyword evidence="2" id="KW-1185">Reference proteome</keyword>
<name>A0ABP9V3H8_9BACT</name>
<gene>
    <name evidence="1" type="ORF">Rhal01_03412</name>
</gene>
<proteinExistence type="predicted"/>
<dbReference type="EMBL" id="BAABRL010000013">
    <property type="protein sequence ID" value="GAA5497219.1"/>
    <property type="molecule type" value="Genomic_DNA"/>
</dbReference>
<dbReference type="Proteomes" id="UP001424741">
    <property type="component" value="Unassembled WGS sequence"/>
</dbReference>
<reference evidence="1 2" key="1">
    <citation type="submission" date="2024-02" db="EMBL/GenBank/DDBJ databases">
        <title>Rubritalea halochordaticola NBRC 107102.</title>
        <authorList>
            <person name="Ichikawa N."/>
            <person name="Katano-Makiyama Y."/>
            <person name="Hidaka K."/>
        </authorList>
    </citation>
    <scope>NUCLEOTIDE SEQUENCE [LARGE SCALE GENOMIC DNA]</scope>
    <source>
        <strain evidence="1 2">NBRC 107102</strain>
    </source>
</reference>
<evidence type="ECO:0000313" key="2">
    <source>
        <dbReference type="Proteomes" id="UP001424741"/>
    </source>
</evidence>
<organism evidence="1 2">
    <name type="scientific">Rubritalea halochordaticola</name>
    <dbReference type="NCBI Taxonomy" id="714537"/>
    <lineage>
        <taxon>Bacteria</taxon>
        <taxon>Pseudomonadati</taxon>
        <taxon>Verrucomicrobiota</taxon>
        <taxon>Verrucomicrobiia</taxon>
        <taxon>Verrucomicrobiales</taxon>
        <taxon>Rubritaleaceae</taxon>
        <taxon>Rubritalea</taxon>
    </lineage>
</organism>
<dbReference type="RefSeq" id="WP_346189754.1">
    <property type="nucleotide sequence ID" value="NZ_BAABRL010000013.1"/>
</dbReference>
<protein>
    <submittedName>
        <fullName evidence="1">Uncharacterized protein</fullName>
    </submittedName>
</protein>
<accession>A0ABP9V3H8</accession>
<comment type="caution">
    <text evidence="1">The sequence shown here is derived from an EMBL/GenBank/DDBJ whole genome shotgun (WGS) entry which is preliminary data.</text>
</comment>
<sequence>MKGEIRVSSGNNSKLIILKGDDGNDYSVIDNGWIEVFYDSQGSMVGGEYDLIADVCLEGSFSVDEIVPTGIEFYHLTDFVVDRISMSYEQGEWTIREW</sequence>
<evidence type="ECO:0000313" key="1">
    <source>
        <dbReference type="EMBL" id="GAA5497219.1"/>
    </source>
</evidence>